<proteinExistence type="predicted"/>
<accession>A0A1W0XCI5</accession>
<reference evidence="3" key="1">
    <citation type="submission" date="2017-01" db="EMBL/GenBank/DDBJ databases">
        <title>Comparative genomics of anhydrobiosis in the tardigrade Hypsibius dujardini.</title>
        <authorList>
            <person name="Yoshida Y."/>
            <person name="Koutsovoulos G."/>
            <person name="Laetsch D."/>
            <person name="Stevens L."/>
            <person name="Kumar S."/>
            <person name="Horikawa D."/>
            <person name="Ishino K."/>
            <person name="Komine S."/>
            <person name="Tomita M."/>
            <person name="Blaxter M."/>
            <person name="Arakawa K."/>
        </authorList>
    </citation>
    <scope>NUCLEOTIDE SEQUENCE [LARGE SCALE GENOMIC DNA]</scope>
    <source>
        <strain evidence="3">Z151</strain>
    </source>
</reference>
<organism evidence="2 3">
    <name type="scientific">Hypsibius exemplaris</name>
    <name type="common">Freshwater tardigrade</name>
    <dbReference type="NCBI Taxonomy" id="2072580"/>
    <lineage>
        <taxon>Eukaryota</taxon>
        <taxon>Metazoa</taxon>
        <taxon>Ecdysozoa</taxon>
        <taxon>Tardigrada</taxon>
        <taxon>Eutardigrada</taxon>
        <taxon>Parachela</taxon>
        <taxon>Hypsibioidea</taxon>
        <taxon>Hypsibiidae</taxon>
        <taxon>Hypsibius</taxon>
    </lineage>
</organism>
<comment type="caution">
    <text evidence="2">The sequence shown here is derived from an EMBL/GenBank/DDBJ whole genome shotgun (WGS) entry which is preliminary data.</text>
</comment>
<dbReference type="Proteomes" id="UP000192578">
    <property type="component" value="Unassembled WGS sequence"/>
</dbReference>
<dbReference type="AlphaFoldDB" id="A0A1W0XCI5"/>
<dbReference type="Gene3D" id="3.50.4.10">
    <property type="entry name" value="Hepatocyte Growth Factor"/>
    <property type="match status" value="1"/>
</dbReference>
<keyword evidence="3" id="KW-1185">Reference proteome</keyword>
<name>A0A1W0XCI5_HYPEX</name>
<dbReference type="InterPro" id="IPR003609">
    <property type="entry name" value="Pan_app"/>
</dbReference>
<dbReference type="Pfam" id="PF14295">
    <property type="entry name" value="PAN_4"/>
    <property type="match status" value="2"/>
</dbReference>
<feature type="domain" description="Apple" evidence="1">
    <location>
        <begin position="80"/>
        <end position="117"/>
    </location>
</feature>
<evidence type="ECO:0000313" key="2">
    <source>
        <dbReference type="EMBL" id="OQV24971.1"/>
    </source>
</evidence>
<gene>
    <name evidence="2" type="ORF">BV898_01180</name>
</gene>
<dbReference type="EMBL" id="MTYJ01000004">
    <property type="protein sequence ID" value="OQV24971.1"/>
    <property type="molecule type" value="Genomic_DNA"/>
</dbReference>
<evidence type="ECO:0000259" key="1">
    <source>
        <dbReference type="Pfam" id="PF14295"/>
    </source>
</evidence>
<sequence>MDGQRIERAELTNMALYWDQKTVVLPIICLWITSYYAAKAEPINATEESTAKIFWNGQKWAHRCIFHVNETQILDIYTLSHWDSDVCGQACASDGNCTAYAWAPSTPNTEEPFECTLLSGNISETDAKSSLSSARMCGLKDASVLKLVPWNGRNWAEGCVFIKGEFRNSRPGTATREECSRLCSEQADCSGYHWRPAQLCGLVLTESPLVKADALMPSEKNYPRGSILCGLRGS</sequence>
<evidence type="ECO:0000313" key="3">
    <source>
        <dbReference type="Proteomes" id="UP000192578"/>
    </source>
</evidence>
<protein>
    <recommendedName>
        <fullName evidence="1">Apple domain-containing protein</fullName>
    </recommendedName>
</protein>
<feature type="domain" description="Apple" evidence="1">
    <location>
        <begin position="174"/>
        <end position="200"/>
    </location>
</feature>